<accession>A0A8J6TA59</accession>
<dbReference type="Proteomes" id="UP000650524">
    <property type="component" value="Unassembled WGS sequence"/>
</dbReference>
<keyword evidence="2 5" id="KW-0472">Membrane</keyword>
<evidence type="ECO:0000313" key="9">
    <source>
        <dbReference type="Proteomes" id="UP000650524"/>
    </source>
</evidence>
<dbReference type="Pfam" id="PF13414">
    <property type="entry name" value="TPR_11"/>
    <property type="match status" value="1"/>
</dbReference>
<gene>
    <name evidence="8" type="ORF">H8E19_17175</name>
</gene>
<keyword evidence="3" id="KW-0998">Cell outer membrane</keyword>
<evidence type="ECO:0000256" key="6">
    <source>
        <dbReference type="SAM" id="SignalP"/>
    </source>
</evidence>
<dbReference type="Gene3D" id="3.30.1330.60">
    <property type="entry name" value="OmpA-like domain"/>
    <property type="match status" value="1"/>
</dbReference>
<keyword evidence="4" id="KW-0802">TPR repeat</keyword>
<dbReference type="EMBL" id="JACNJD010000350">
    <property type="protein sequence ID" value="MBC8179138.1"/>
    <property type="molecule type" value="Genomic_DNA"/>
</dbReference>
<dbReference type="PRINTS" id="PR01021">
    <property type="entry name" value="OMPADOMAIN"/>
</dbReference>
<sequence length="312" mass="35640">MRKFLSIAIFFLCLLLVVSPVLADETKGVEDSPREQAQRLVDQGLALGDNSLEEAECYRRAIGIDPTYASAYFNLGFVYHSTGELEKAIEEYRQCLRYDPKRYDAHRNLAVCLLAVRRDAALYEVRSHLNMAIELEEYLPPGNRPSTLGKQRAELLDLERRINKVLEPYVRESYSSDEIIEILSRRVTRGGQGLYEGPRLPILFFSTGSAKLTTKDEPQLRALSRALNSPGLVASRFTIEGHADGRGQASSNLNLSRRRAKAVRDWLVQHGGVDPKRIIVEFYGEDHPIYPNDSPVHFRYNRRIEIVKRYKE</sequence>
<dbReference type="CDD" id="cd07185">
    <property type="entry name" value="OmpA_C-like"/>
    <property type="match status" value="1"/>
</dbReference>
<evidence type="ECO:0000259" key="7">
    <source>
        <dbReference type="PROSITE" id="PS51123"/>
    </source>
</evidence>
<dbReference type="PROSITE" id="PS51123">
    <property type="entry name" value="OMPA_2"/>
    <property type="match status" value="1"/>
</dbReference>
<dbReference type="Pfam" id="PF00691">
    <property type="entry name" value="OmpA"/>
    <property type="match status" value="1"/>
</dbReference>
<proteinExistence type="predicted"/>
<dbReference type="InterPro" id="IPR011990">
    <property type="entry name" value="TPR-like_helical_dom_sf"/>
</dbReference>
<dbReference type="InterPro" id="IPR050330">
    <property type="entry name" value="Bact_OuterMem_StrucFunc"/>
</dbReference>
<comment type="subcellular location">
    <subcellularLocation>
        <location evidence="1">Cell outer membrane</location>
    </subcellularLocation>
</comment>
<organism evidence="8 9">
    <name type="scientific">Candidatus Desulfacyla euxinica</name>
    <dbReference type="NCBI Taxonomy" id="2841693"/>
    <lineage>
        <taxon>Bacteria</taxon>
        <taxon>Deltaproteobacteria</taxon>
        <taxon>Candidatus Desulfacyla</taxon>
    </lineage>
</organism>
<dbReference type="InterPro" id="IPR006664">
    <property type="entry name" value="OMP_bac"/>
</dbReference>
<name>A0A8J6TA59_9DELT</name>
<reference evidence="8 9" key="1">
    <citation type="submission" date="2020-08" db="EMBL/GenBank/DDBJ databases">
        <title>Bridging the membrane lipid divide: bacteria of the FCB group superphylum have the potential to synthesize archaeal ether lipids.</title>
        <authorList>
            <person name="Villanueva L."/>
            <person name="Von Meijenfeldt F.A.B."/>
            <person name="Westbye A.B."/>
            <person name="Yadav S."/>
            <person name="Hopmans E.C."/>
            <person name="Dutilh B.E."/>
            <person name="Sinninghe Damste J.S."/>
        </authorList>
    </citation>
    <scope>NUCLEOTIDE SEQUENCE [LARGE SCALE GENOMIC DNA]</scope>
    <source>
        <strain evidence="8">NIOZ-UU27</strain>
    </source>
</reference>
<dbReference type="InterPro" id="IPR006665">
    <property type="entry name" value="OmpA-like"/>
</dbReference>
<evidence type="ECO:0000256" key="3">
    <source>
        <dbReference type="ARBA" id="ARBA00023237"/>
    </source>
</evidence>
<dbReference type="SUPFAM" id="SSF103088">
    <property type="entry name" value="OmpA-like"/>
    <property type="match status" value="1"/>
</dbReference>
<dbReference type="InterPro" id="IPR036737">
    <property type="entry name" value="OmpA-like_sf"/>
</dbReference>
<dbReference type="AlphaFoldDB" id="A0A8J6TA59"/>
<feature type="repeat" description="TPR" evidence="4">
    <location>
        <begin position="69"/>
        <end position="102"/>
    </location>
</feature>
<dbReference type="InterPro" id="IPR019734">
    <property type="entry name" value="TPR_rpt"/>
</dbReference>
<evidence type="ECO:0000256" key="2">
    <source>
        <dbReference type="ARBA" id="ARBA00023136"/>
    </source>
</evidence>
<dbReference type="PANTHER" id="PTHR30329:SF21">
    <property type="entry name" value="LIPOPROTEIN YIAD-RELATED"/>
    <property type="match status" value="1"/>
</dbReference>
<evidence type="ECO:0000256" key="1">
    <source>
        <dbReference type="ARBA" id="ARBA00004442"/>
    </source>
</evidence>
<evidence type="ECO:0000256" key="5">
    <source>
        <dbReference type="PROSITE-ProRule" id="PRU00473"/>
    </source>
</evidence>
<feature type="chain" id="PRO_5035273351" evidence="6">
    <location>
        <begin position="24"/>
        <end position="312"/>
    </location>
</feature>
<comment type="caution">
    <text evidence="8">The sequence shown here is derived from an EMBL/GenBank/DDBJ whole genome shotgun (WGS) entry which is preliminary data.</text>
</comment>
<protein>
    <submittedName>
        <fullName evidence="8">OmpA family protein</fullName>
    </submittedName>
</protein>
<dbReference type="GO" id="GO:0009279">
    <property type="term" value="C:cell outer membrane"/>
    <property type="evidence" value="ECO:0007669"/>
    <property type="project" value="UniProtKB-SubCell"/>
</dbReference>
<dbReference type="PROSITE" id="PS50005">
    <property type="entry name" value="TPR"/>
    <property type="match status" value="1"/>
</dbReference>
<feature type="domain" description="OmpA-like" evidence="7">
    <location>
        <begin position="192"/>
        <end position="312"/>
    </location>
</feature>
<dbReference type="SMART" id="SM00028">
    <property type="entry name" value="TPR"/>
    <property type="match status" value="1"/>
</dbReference>
<keyword evidence="6" id="KW-0732">Signal</keyword>
<dbReference type="Gene3D" id="1.25.40.10">
    <property type="entry name" value="Tetratricopeptide repeat domain"/>
    <property type="match status" value="1"/>
</dbReference>
<feature type="signal peptide" evidence="6">
    <location>
        <begin position="1"/>
        <end position="23"/>
    </location>
</feature>
<dbReference type="PROSITE" id="PS50293">
    <property type="entry name" value="TPR_REGION"/>
    <property type="match status" value="1"/>
</dbReference>
<evidence type="ECO:0000256" key="4">
    <source>
        <dbReference type="PROSITE-ProRule" id="PRU00339"/>
    </source>
</evidence>
<dbReference type="SUPFAM" id="SSF48452">
    <property type="entry name" value="TPR-like"/>
    <property type="match status" value="1"/>
</dbReference>
<dbReference type="PANTHER" id="PTHR30329">
    <property type="entry name" value="STATOR ELEMENT OF FLAGELLAR MOTOR COMPLEX"/>
    <property type="match status" value="1"/>
</dbReference>
<evidence type="ECO:0000313" key="8">
    <source>
        <dbReference type="EMBL" id="MBC8179138.1"/>
    </source>
</evidence>